<dbReference type="Pfam" id="PF22778">
    <property type="entry name" value="VCPO_2nd"/>
    <property type="match status" value="1"/>
</dbReference>
<dbReference type="EMBL" id="JAPFRD010000002">
    <property type="protein sequence ID" value="MCW8107160.1"/>
    <property type="molecule type" value="Genomic_DNA"/>
</dbReference>
<sequence length="487" mass="53930">MNTFNKASLLATLTLLILTSISKNAHSFDFDNGNAPAQIVIPTIIPVILQDVSPGAGDATLVLRNTILVTNAWFDAIAPYHPTAIGIYSQFDHRMTESTNREKNIAILYASYHVMLSLQPQRMQTWRAMLEDLGLDPDLDTDDTSTPEGLGIVAGKNVVFNRQNDGMNQLGNIAADGEEAKYNPVPYLDYTGYSPKNSPTLLLFPSKWQPALVSSGTGLFKAQHFVTPQLKNVTPYSYKNPRKFRAPKPTNSNVINWAGYIEQAQQVLYFSANLTEEQKMKAEFFDNKFRSLGFSAVQAAQLYNLNLMDFVHFDFLVNVAAFDTSIAIWQEKYRHDAVRPFSAIGYIWGDKHVSSWGGPRQGTVIDMPANQWKSYMPVADHPEYPSASASFCAAHAIAARKYLGSDNLNWTIPIPQGSSVVEPGFSPAADTELYFDTWTDFSNDCGDSRVWAGVHFPDAVPSGQKIGREIGGIAYDFVMGHINGDVN</sequence>
<feature type="signal peptide" evidence="1">
    <location>
        <begin position="1"/>
        <end position="25"/>
    </location>
</feature>
<dbReference type="Gene3D" id="1.10.606.10">
    <property type="entry name" value="Vanadium-containing Chloroperoxidase, domain 2"/>
    <property type="match status" value="1"/>
</dbReference>
<feature type="chain" id="PRO_5047294293" evidence="1">
    <location>
        <begin position="26"/>
        <end position="487"/>
    </location>
</feature>
<dbReference type="PANTHER" id="PTHR34599:SF2">
    <property type="entry name" value="TRAF-TYPE DOMAIN-CONTAINING PROTEIN"/>
    <property type="match status" value="1"/>
</dbReference>
<protein>
    <submittedName>
        <fullName evidence="4">Vanadium-dependent haloperoxidase</fullName>
    </submittedName>
</protein>
<dbReference type="InterPro" id="IPR052559">
    <property type="entry name" value="V-haloperoxidase"/>
</dbReference>
<evidence type="ECO:0000313" key="5">
    <source>
        <dbReference type="Proteomes" id="UP001142810"/>
    </source>
</evidence>
<evidence type="ECO:0000259" key="3">
    <source>
        <dbReference type="Pfam" id="PF22778"/>
    </source>
</evidence>
<gene>
    <name evidence="4" type="ORF">OPS25_01410</name>
</gene>
<feature type="domain" description="DUF6851" evidence="2">
    <location>
        <begin position="68"/>
        <end position="210"/>
    </location>
</feature>
<evidence type="ECO:0000313" key="4">
    <source>
        <dbReference type="EMBL" id="MCW8107160.1"/>
    </source>
</evidence>
<dbReference type="RefSeq" id="WP_265615861.1">
    <property type="nucleotide sequence ID" value="NZ_JAPFRD010000002.1"/>
</dbReference>
<dbReference type="SUPFAM" id="SSF48317">
    <property type="entry name" value="Acid phosphatase/Vanadium-dependent haloperoxidase"/>
    <property type="match status" value="1"/>
</dbReference>
<keyword evidence="5" id="KW-1185">Reference proteome</keyword>
<dbReference type="InterPro" id="IPR016119">
    <property type="entry name" value="Br/Cl_peroxidase_C"/>
</dbReference>
<organism evidence="4 5">
    <name type="scientific">Alteromonas aquimaris</name>
    <dbReference type="NCBI Taxonomy" id="2998417"/>
    <lineage>
        <taxon>Bacteria</taxon>
        <taxon>Pseudomonadati</taxon>
        <taxon>Pseudomonadota</taxon>
        <taxon>Gammaproteobacteria</taxon>
        <taxon>Alteromonadales</taxon>
        <taxon>Alteromonadaceae</taxon>
        <taxon>Alteromonas/Salinimonas group</taxon>
        <taxon>Alteromonas</taxon>
    </lineage>
</organism>
<comment type="caution">
    <text evidence="4">The sequence shown here is derived from an EMBL/GenBank/DDBJ whole genome shotgun (WGS) entry which is preliminary data.</text>
</comment>
<dbReference type="PANTHER" id="PTHR34599">
    <property type="entry name" value="PEROXIDASE-RELATED"/>
    <property type="match status" value="1"/>
</dbReference>
<dbReference type="InterPro" id="IPR036938">
    <property type="entry name" value="PAP2/HPO_sf"/>
</dbReference>
<reference evidence="4" key="1">
    <citation type="submission" date="2022-11" db="EMBL/GenBank/DDBJ databases">
        <title>Alteromonas sp. nov., isolated from sea water of the Qingdao.</title>
        <authorList>
            <person name="Wang Q."/>
        </authorList>
    </citation>
    <scope>NUCLEOTIDE SEQUENCE</scope>
    <source>
        <strain evidence="4">ASW11-7</strain>
    </source>
</reference>
<name>A0ABT3P3N3_9ALTE</name>
<dbReference type="InterPro" id="IPR049283">
    <property type="entry name" value="DUF6851"/>
</dbReference>
<dbReference type="CDD" id="cd03398">
    <property type="entry name" value="PAP2_haloperoxidase"/>
    <property type="match status" value="1"/>
</dbReference>
<proteinExistence type="predicted"/>
<dbReference type="Pfam" id="PF21167">
    <property type="entry name" value="DUF6851"/>
    <property type="match status" value="1"/>
</dbReference>
<evidence type="ECO:0000259" key="2">
    <source>
        <dbReference type="Pfam" id="PF21167"/>
    </source>
</evidence>
<dbReference type="InterPro" id="IPR055161">
    <property type="entry name" value="NapH1-like_2nd"/>
</dbReference>
<dbReference type="Proteomes" id="UP001142810">
    <property type="component" value="Unassembled WGS sequence"/>
</dbReference>
<keyword evidence="1" id="KW-0732">Signal</keyword>
<feature type="domain" description="Vanadium-dependent haloperoxidase NapH1-like second helical-bundle" evidence="3">
    <location>
        <begin position="317"/>
        <end position="486"/>
    </location>
</feature>
<evidence type="ECO:0000256" key="1">
    <source>
        <dbReference type="SAM" id="SignalP"/>
    </source>
</evidence>
<accession>A0ABT3P3N3</accession>